<dbReference type="Gene3D" id="3.40.50.620">
    <property type="entry name" value="HUPs"/>
    <property type="match status" value="1"/>
</dbReference>
<protein>
    <recommendedName>
        <fullName evidence="1">tRNA(Ile)-lysidine synthetase</fullName>
        <ecNumber evidence="1">6.3.4.19</ecNumber>
    </recommendedName>
</protein>
<comment type="caution">
    <text evidence="9">The sequence shown here is derived from an EMBL/GenBank/DDBJ whole genome shotgun (WGS) entry which is preliminary data.</text>
</comment>
<evidence type="ECO:0000256" key="5">
    <source>
        <dbReference type="ARBA" id="ARBA00022840"/>
    </source>
</evidence>
<evidence type="ECO:0000313" key="9">
    <source>
        <dbReference type="EMBL" id="GEU48853.1"/>
    </source>
</evidence>
<name>A0A6L2KH96_TANCI</name>
<sequence>MEEKQIQQIEKNNENEFVLPASCYENFILDKIHVVAYMETIDDFAKKYKYTGINDSSTIYDAVKKYLNSMEKFHNDGIGERVMNQVKANNRKEQKILDGLDYEMEHYYVMNIMRRLQDIEEIEVANMFGPVGELEDEFVKEEVEEEEADKEFEQERVEACNVEFYRLESRILFYPRMKFTLNQQISISQMPKIIVMFISDRQKETLSAFITIGLKSEDNIRWVRMNTNLTDWTAILIHFSHVVSKNGFYKNMKAQIHICSVFNNLSVILAVGVSGGPNSMALCLLAENWKTYCLNATSKGKDDVVDGLLAIIVDHGLRAESKDEVDMVQRRVLNLDGKPKRGHLQEAARDMSQHRIGVLLIAHHVDDQICKGSKQEWVEDPTNQKTIFARNRIQMSLGNLSSSIFKFELQAIISACRRTRFFVTLINQSLTVMPASFPAAGCYLCPSPRSKGTKILVICSVNSGLPMKMNHSLSVFHVPFLNTSCDSILTEAKRVNIISEPTFTNICSLHKPEHENFKLKTEIIPDHESRKLVESVGAKELLHEKIGNFKDRFLVPWEFID</sequence>
<keyword evidence="4" id="KW-0547">Nucleotide-binding</keyword>
<dbReference type="PANTHER" id="PTHR43033:SF5">
    <property type="entry name" value="TRNA(ILE)-LYSIDINE SYNTHETASE"/>
    <property type="match status" value="1"/>
</dbReference>
<keyword evidence="2" id="KW-0436">Ligase</keyword>
<dbReference type="GO" id="GO:0008033">
    <property type="term" value="P:tRNA processing"/>
    <property type="evidence" value="ECO:0007669"/>
    <property type="project" value="UniProtKB-KW"/>
</dbReference>
<dbReference type="InterPro" id="IPR011063">
    <property type="entry name" value="TilS/TtcA_N"/>
</dbReference>
<dbReference type="GO" id="GO:0032267">
    <property type="term" value="F:tRNA(Ile)-lysidine synthase activity"/>
    <property type="evidence" value="ECO:0007669"/>
    <property type="project" value="UniProtKB-EC"/>
</dbReference>
<feature type="domain" description="tRNA(Ile)-lysidine/2-thiocytidine synthase N-terminal" evidence="8">
    <location>
        <begin position="270"/>
        <end position="369"/>
    </location>
</feature>
<evidence type="ECO:0000259" key="8">
    <source>
        <dbReference type="Pfam" id="PF01171"/>
    </source>
</evidence>
<dbReference type="InterPro" id="IPR012795">
    <property type="entry name" value="tRNA_Ile_lys_synt_N"/>
</dbReference>
<evidence type="ECO:0000256" key="7">
    <source>
        <dbReference type="SAM" id="Coils"/>
    </source>
</evidence>
<dbReference type="InterPro" id="IPR014729">
    <property type="entry name" value="Rossmann-like_a/b/a_fold"/>
</dbReference>
<dbReference type="PANTHER" id="PTHR43033">
    <property type="entry name" value="TRNA(ILE)-LYSIDINE SYNTHASE-RELATED"/>
    <property type="match status" value="1"/>
</dbReference>
<comment type="catalytic activity">
    <reaction evidence="6">
        <text>cytidine(34) in tRNA(Ile2) + L-lysine + ATP = lysidine(34) in tRNA(Ile2) + AMP + diphosphate + H(+)</text>
        <dbReference type="Rhea" id="RHEA:43744"/>
        <dbReference type="Rhea" id="RHEA-COMP:10625"/>
        <dbReference type="Rhea" id="RHEA-COMP:10670"/>
        <dbReference type="ChEBI" id="CHEBI:15378"/>
        <dbReference type="ChEBI" id="CHEBI:30616"/>
        <dbReference type="ChEBI" id="CHEBI:32551"/>
        <dbReference type="ChEBI" id="CHEBI:33019"/>
        <dbReference type="ChEBI" id="CHEBI:82748"/>
        <dbReference type="ChEBI" id="CHEBI:83665"/>
        <dbReference type="ChEBI" id="CHEBI:456215"/>
        <dbReference type="EC" id="6.3.4.19"/>
    </reaction>
</comment>
<dbReference type="CDD" id="cd01992">
    <property type="entry name" value="TilS_N"/>
    <property type="match status" value="1"/>
</dbReference>
<evidence type="ECO:0000256" key="1">
    <source>
        <dbReference type="ARBA" id="ARBA00013267"/>
    </source>
</evidence>
<dbReference type="SUPFAM" id="SSF52402">
    <property type="entry name" value="Adenine nucleotide alpha hydrolases-like"/>
    <property type="match status" value="1"/>
</dbReference>
<gene>
    <name evidence="9" type="ORF">Tci_020831</name>
</gene>
<organism evidence="9">
    <name type="scientific">Tanacetum cinerariifolium</name>
    <name type="common">Dalmatian daisy</name>
    <name type="synonym">Chrysanthemum cinerariifolium</name>
    <dbReference type="NCBI Taxonomy" id="118510"/>
    <lineage>
        <taxon>Eukaryota</taxon>
        <taxon>Viridiplantae</taxon>
        <taxon>Streptophyta</taxon>
        <taxon>Embryophyta</taxon>
        <taxon>Tracheophyta</taxon>
        <taxon>Spermatophyta</taxon>
        <taxon>Magnoliopsida</taxon>
        <taxon>eudicotyledons</taxon>
        <taxon>Gunneridae</taxon>
        <taxon>Pentapetalae</taxon>
        <taxon>asterids</taxon>
        <taxon>campanulids</taxon>
        <taxon>Asterales</taxon>
        <taxon>Asteraceae</taxon>
        <taxon>Asteroideae</taxon>
        <taxon>Anthemideae</taxon>
        <taxon>Anthemidinae</taxon>
        <taxon>Tanacetum</taxon>
    </lineage>
</organism>
<accession>A0A6L2KH96</accession>
<dbReference type="GO" id="GO:0005524">
    <property type="term" value="F:ATP binding"/>
    <property type="evidence" value="ECO:0007669"/>
    <property type="project" value="UniProtKB-KW"/>
</dbReference>
<evidence type="ECO:0000256" key="3">
    <source>
        <dbReference type="ARBA" id="ARBA00022694"/>
    </source>
</evidence>
<evidence type="ECO:0000256" key="4">
    <source>
        <dbReference type="ARBA" id="ARBA00022741"/>
    </source>
</evidence>
<evidence type="ECO:0000256" key="2">
    <source>
        <dbReference type="ARBA" id="ARBA00022598"/>
    </source>
</evidence>
<keyword evidence="7" id="KW-0175">Coiled coil</keyword>
<dbReference type="Pfam" id="PF01171">
    <property type="entry name" value="ATP_bind_3"/>
    <property type="match status" value="1"/>
</dbReference>
<keyword evidence="3" id="KW-0819">tRNA processing</keyword>
<reference evidence="9" key="1">
    <citation type="journal article" date="2019" name="Sci. Rep.">
        <title>Draft genome of Tanacetum cinerariifolium, the natural source of mosquito coil.</title>
        <authorList>
            <person name="Yamashiro T."/>
            <person name="Shiraishi A."/>
            <person name="Satake H."/>
            <person name="Nakayama K."/>
        </authorList>
    </citation>
    <scope>NUCLEOTIDE SEQUENCE</scope>
</reference>
<proteinExistence type="predicted"/>
<dbReference type="InterPro" id="IPR012094">
    <property type="entry name" value="tRNA_Ile_lys_synt"/>
</dbReference>
<keyword evidence="5" id="KW-0067">ATP-binding</keyword>
<dbReference type="EMBL" id="BKCJ010002481">
    <property type="protein sequence ID" value="GEU48853.1"/>
    <property type="molecule type" value="Genomic_DNA"/>
</dbReference>
<dbReference type="AlphaFoldDB" id="A0A6L2KH96"/>
<feature type="coiled-coil region" evidence="7">
    <location>
        <begin position="131"/>
        <end position="163"/>
    </location>
</feature>
<evidence type="ECO:0000256" key="6">
    <source>
        <dbReference type="ARBA" id="ARBA00048539"/>
    </source>
</evidence>
<dbReference type="EC" id="6.3.4.19" evidence="1"/>